<proteinExistence type="predicted"/>
<comment type="caution">
    <text evidence="1">The sequence shown here is derived from an EMBL/GenBank/DDBJ whole genome shotgun (WGS) entry which is preliminary data.</text>
</comment>
<protein>
    <submittedName>
        <fullName evidence="1">Uncharacterized protein</fullName>
    </submittedName>
</protein>
<organism evidence="1 2">
    <name type="scientific">Gossypium davidsonii</name>
    <name type="common">Davidson's cotton</name>
    <name type="synonym">Gossypium klotzschianum subsp. davidsonii</name>
    <dbReference type="NCBI Taxonomy" id="34287"/>
    <lineage>
        <taxon>Eukaryota</taxon>
        <taxon>Viridiplantae</taxon>
        <taxon>Streptophyta</taxon>
        <taxon>Embryophyta</taxon>
        <taxon>Tracheophyta</taxon>
        <taxon>Spermatophyta</taxon>
        <taxon>Magnoliopsida</taxon>
        <taxon>eudicotyledons</taxon>
        <taxon>Gunneridae</taxon>
        <taxon>Pentapetalae</taxon>
        <taxon>rosids</taxon>
        <taxon>malvids</taxon>
        <taxon>Malvales</taxon>
        <taxon>Malvaceae</taxon>
        <taxon>Malvoideae</taxon>
        <taxon>Gossypium</taxon>
    </lineage>
</organism>
<evidence type="ECO:0000313" key="2">
    <source>
        <dbReference type="Proteomes" id="UP000593561"/>
    </source>
</evidence>
<dbReference type="EMBL" id="JABFAC010000002">
    <property type="protein sequence ID" value="MBA0607482.1"/>
    <property type="molecule type" value="Genomic_DNA"/>
</dbReference>
<evidence type="ECO:0000313" key="1">
    <source>
        <dbReference type="EMBL" id="MBA0607482.1"/>
    </source>
</evidence>
<keyword evidence="2" id="KW-1185">Reference proteome</keyword>
<gene>
    <name evidence="1" type="ORF">Godav_019774</name>
</gene>
<name>A0A7J8R2A1_GOSDV</name>
<feature type="non-terminal residue" evidence="1">
    <location>
        <position position="1"/>
    </location>
</feature>
<accession>A0A7J8R2A1</accession>
<sequence>PVIKHGRLLLIHSIVNFFEDVDNDIPKKNEEENVRNDVHINGNGVARLSGQIEKLCNASDNMIQATCNLTPAMDPYGIPQANYLIACRRKFQKLVRYTFSH</sequence>
<dbReference type="Proteomes" id="UP000593561">
    <property type="component" value="Unassembled WGS sequence"/>
</dbReference>
<dbReference type="AlphaFoldDB" id="A0A7J8R2A1"/>
<reference evidence="1 2" key="1">
    <citation type="journal article" date="2019" name="Genome Biol. Evol.">
        <title>Insights into the evolution of the New World diploid cottons (Gossypium, subgenus Houzingenia) based on genome sequencing.</title>
        <authorList>
            <person name="Grover C.E."/>
            <person name="Arick M.A. 2nd"/>
            <person name="Thrash A."/>
            <person name="Conover J.L."/>
            <person name="Sanders W.S."/>
            <person name="Peterson D.G."/>
            <person name="Frelichowski J.E."/>
            <person name="Scheffler J.A."/>
            <person name="Scheffler B.E."/>
            <person name="Wendel J.F."/>
        </authorList>
    </citation>
    <scope>NUCLEOTIDE SEQUENCE [LARGE SCALE GENOMIC DNA]</scope>
    <source>
        <strain evidence="1">27</strain>
        <tissue evidence="1">Leaf</tissue>
    </source>
</reference>